<dbReference type="KEGG" id="csv:101210017"/>
<dbReference type="EMBL" id="CM002927">
    <property type="protein sequence ID" value="KGN46045.1"/>
    <property type="molecule type" value="Genomic_DNA"/>
</dbReference>
<evidence type="ECO:0000313" key="3">
    <source>
        <dbReference type="Proteomes" id="UP000029981"/>
    </source>
</evidence>
<dbReference type="STRING" id="3659.A0A0A0K8J7"/>
<dbReference type="InterPro" id="IPR045284">
    <property type="entry name" value="At2g27730-like"/>
</dbReference>
<evidence type="ECO:0000313" key="2">
    <source>
        <dbReference type="EMBL" id="KGN46045.1"/>
    </source>
</evidence>
<accession>A0A0A0K8J7</accession>
<name>A0A0A0K8J7_CUCSA</name>
<dbReference type="PANTHER" id="PTHR33878:SF4">
    <property type="entry name" value="OS08G0558900 PROTEIN"/>
    <property type="match status" value="1"/>
</dbReference>
<proteinExistence type="predicted"/>
<sequence>MAMRSVLTRSSLTTSTARAGGFRFLSDGKGRVLSEEERAAENVYIQKMERERLEKLRLKAEKEKAQKEKEQSEKKHEGTQ</sequence>
<protein>
    <recommendedName>
        <fullName evidence="4">ATPase inhibitor</fullName>
    </recommendedName>
</protein>
<dbReference type="GO" id="GO:0045271">
    <property type="term" value="C:respiratory chain complex I"/>
    <property type="evidence" value="ECO:0000318"/>
    <property type="project" value="GO_Central"/>
</dbReference>
<dbReference type="OMA" id="RPMESTR"/>
<keyword evidence="3" id="KW-1185">Reference proteome</keyword>
<dbReference type="Gene3D" id="1.20.5.500">
    <property type="entry name" value="Single helix bin"/>
    <property type="match status" value="1"/>
</dbReference>
<dbReference type="AlphaFoldDB" id="A0A0A0K8J7"/>
<reference evidence="2 3" key="4">
    <citation type="journal article" date="2011" name="BMC Genomics">
        <title>RNA-Seq improves annotation of protein-coding genes in the cucumber genome.</title>
        <authorList>
            <person name="Li Z."/>
            <person name="Zhang Z."/>
            <person name="Yan P."/>
            <person name="Huang S."/>
            <person name="Fei Z."/>
            <person name="Lin K."/>
        </authorList>
    </citation>
    <scope>NUCLEOTIDE SEQUENCE [LARGE SCALE GENOMIC DNA]</scope>
    <source>
        <strain evidence="3">cv. 9930</strain>
    </source>
</reference>
<evidence type="ECO:0008006" key="4">
    <source>
        <dbReference type="Google" id="ProtNLM"/>
    </source>
</evidence>
<dbReference type="eggNOG" id="ENOG502S7NJ">
    <property type="taxonomic scope" value="Eukaryota"/>
</dbReference>
<dbReference type="Gramene" id="KGN46045">
    <property type="protein sequence ID" value="KGN46045"/>
    <property type="gene ID" value="Csa_6G046230"/>
</dbReference>
<dbReference type="Proteomes" id="UP000029981">
    <property type="component" value="Chromosome 6"/>
</dbReference>
<gene>
    <name evidence="2" type="ORF">Csa_6G046230</name>
</gene>
<reference evidence="2 3" key="1">
    <citation type="journal article" date="2009" name="Nat. Genet.">
        <title>The genome of the cucumber, Cucumis sativus L.</title>
        <authorList>
            <person name="Huang S."/>
            <person name="Li R."/>
            <person name="Zhang Z."/>
            <person name="Li L."/>
            <person name="Gu X."/>
            <person name="Fan W."/>
            <person name="Lucas W.J."/>
            <person name="Wang X."/>
            <person name="Xie B."/>
            <person name="Ni P."/>
            <person name="Ren Y."/>
            <person name="Zhu H."/>
            <person name="Li J."/>
            <person name="Lin K."/>
            <person name="Jin W."/>
            <person name="Fei Z."/>
            <person name="Li G."/>
            <person name="Staub J."/>
            <person name="Kilian A."/>
            <person name="van der Vossen E.A."/>
            <person name="Wu Y."/>
            <person name="Guo J."/>
            <person name="He J."/>
            <person name="Jia Z."/>
            <person name="Ren Y."/>
            <person name="Tian G."/>
            <person name="Lu Y."/>
            <person name="Ruan J."/>
            <person name="Qian W."/>
            <person name="Wang M."/>
            <person name="Huang Q."/>
            <person name="Li B."/>
            <person name="Xuan Z."/>
            <person name="Cao J."/>
            <person name="Asan"/>
            <person name="Wu Z."/>
            <person name="Zhang J."/>
            <person name="Cai Q."/>
            <person name="Bai Y."/>
            <person name="Zhao B."/>
            <person name="Han Y."/>
            <person name="Li Y."/>
            <person name="Li X."/>
            <person name="Wang S."/>
            <person name="Shi Q."/>
            <person name="Liu S."/>
            <person name="Cho W.K."/>
            <person name="Kim J.Y."/>
            <person name="Xu Y."/>
            <person name="Heller-Uszynska K."/>
            <person name="Miao H."/>
            <person name="Cheng Z."/>
            <person name="Zhang S."/>
            <person name="Wu J."/>
            <person name="Yang Y."/>
            <person name="Kang H."/>
            <person name="Li M."/>
            <person name="Liang H."/>
            <person name="Ren X."/>
            <person name="Shi Z."/>
            <person name="Wen M."/>
            <person name="Jian M."/>
            <person name="Yang H."/>
            <person name="Zhang G."/>
            <person name="Yang Z."/>
            <person name="Chen R."/>
            <person name="Liu S."/>
            <person name="Li J."/>
            <person name="Ma L."/>
            <person name="Liu H."/>
            <person name="Zhou Y."/>
            <person name="Zhao J."/>
            <person name="Fang X."/>
            <person name="Li G."/>
            <person name="Fang L."/>
            <person name="Li Y."/>
            <person name="Liu D."/>
            <person name="Zheng H."/>
            <person name="Zhang Y."/>
            <person name="Qin N."/>
            <person name="Li Z."/>
            <person name="Yang G."/>
            <person name="Yang S."/>
            <person name="Bolund L."/>
            <person name="Kristiansen K."/>
            <person name="Zheng H."/>
            <person name="Li S."/>
            <person name="Zhang X."/>
            <person name="Yang H."/>
            <person name="Wang J."/>
            <person name="Sun R."/>
            <person name="Zhang B."/>
            <person name="Jiang S."/>
            <person name="Wang J."/>
            <person name="Du Y."/>
            <person name="Li S."/>
        </authorList>
    </citation>
    <scope>NUCLEOTIDE SEQUENCE [LARGE SCALE GENOMIC DNA]</scope>
    <source>
        <strain evidence="3">cv. 9930</strain>
    </source>
</reference>
<reference evidence="2 3" key="2">
    <citation type="journal article" date="2009" name="PLoS ONE">
        <title>An integrated genetic and cytogenetic map of the cucumber genome.</title>
        <authorList>
            <person name="Ren Y."/>
            <person name="Zhang Z."/>
            <person name="Liu J."/>
            <person name="Staub J.E."/>
            <person name="Han Y."/>
            <person name="Cheng Z."/>
            <person name="Li X."/>
            <person name="Lu J."/>
            <person name="Miao H."/>
            <person name="Kang H."/>
            <person name="Xie B."/>
            <person name="Gu X."/>
            <person name="Wang X."/>
            <person name="Du Y."/>
            <person name="Jin W."/>
            <person name="Huang S."/>
        </authorList>
    </citation>
    <scope>NUCLEOTIDE SEQUENCE [LARGE SCALE GENOMIC DNA]</scope>
    <source>
        <strain evidence="3">cv. 9930</strain>
    </source>
</reference>
<evidence type="ECO:0000256" key="1">
    <source>
        <dbReference type="SAM" id="MobiDB-lite"/>
    </source>
</evidence>
<organism evidence="2 3">
    <name type="scientific">Cucumis sativus</name>
    <name type="common">Cucumber</name>
    <dbReference type="NCBI Taxonomy" id="3659"/>
    <lineage>
        <taxon>Eukaryota</taxon>
        <taxon>Viridiplantae</taxon>
        <taxon>Streptophyta</taxon>
        <taxon>Embryophyta</taxon>
        <taxon>Tracheophyta</taxon>
        <taxon>Spermatophyta</taxon>
        <taxon>Magnoliopsida</taxon>
        <taxon>eudicotyledons</taxon>
        <taxon>Gunneridae</taxon>
        <taxon>Pentapetalae</taxon>
        <taxon>rosids</taxon>
        <taxon>fabids</taxon>
        <taxon>Cucurbitales</taxon>
        <taxon>Cucurbitaceae</taxon>
        <taxon>Benincaseae</taxon>
        <taxon>Cucumis</taxon>
    </lineage>
</organism>
<feature type="region of interest" description="Disordered" evidence="1">
    <location>
        <begin position="58"/>
        <end position="80"/>
    </location>
</feature>
<dbReference type="PANTHER" id="PTHR33878">
    <property type="entry name" value="OS08G0559000 PROTEIN"/>
    <property type="match status" value="1"/>
</dbReference>
<reference evidence="2 3" key="3">
    <citation type="journal article" date="2010" name="BMC Genomics">
        <title>Transcriptome sequencing and comparative analysis of cucumber flowers with different sex types.</title>
        <authorList>
            <person name="Guo S."/>
            <person name="Zheng Y."/>
            <person name="Joung J.G."/>
            <person name="Liu S."/>
            <person name="Zhang Z."/>
            <person name="Crasta O.R."/>
            <person name="Sobral B.W."/>
            <person name="Xu Y."/>
            <person name="Huang S."/>
            <person name="Fei Z."/>
        </authorList>
    </citation>
    <scope>NUCLEOTIDE SEQUENCE [LARGE SCALE GENOMIC DNA]</scope>
    <source>
        <strain evidence="3">cv. 9930</strain>
    </source>
</reference>